<protein>
    <submittedName>
        <fullName evidence="1">Uncharacterized protein</fullName>
    </submittedName>
</protein>
<dbReference type="OrthoDB" id="6419947at2"/>
<reference evidence="1 2" key="1">
    <citation type="submission" date="2017-12" db="EMBL/GenBank/DDBJ databases">
        <title>Characterization of six clinical isolates of Enterochimera gen. nov., a novel genus of the Yersiniaciae family and the three species Enterochimera arupensis sp. nov., Enterochimera coloradensis sp. nov, and Enterochimera californica sp. nov.</title>
        <authorList>
            <person name="Rossi A."/>
            <person name="Fisher M."/>
        </authorList>
    </citation>
    <scope>NUCLEOTIDE SEQUENCE [LARGE SCALE GENOMIC DNA]</scope>
    <source>
        <strain evidence="2">2015-Iso6</strain>
    </source>
</reference>
<name>A0A2N5DY26_9GAMM</name>
<keyword evidence="2" id="KW-1185">Reference proteome</keyword>
<sequence>MPVLLRGSSAMIVIPHSYSPETIARRFEIIDELLIHGASWPIIYDKAIPFAAVIEADVTEINGQLRHRVVATLEMARHDRDSHIFSVRDFWQDTDALQVEGVVVDPELQDMGLATALYESLVLHKGITLMSDPMHYESGKALWKKIARTSQRLTVFILDTEQGTFYPYDGSRIRYDGNTIPEEAIWSAHPDASRAGVILIAEEGRKHKAKAG</sequence>
<evidence type="ECO:0000313" key="2">
    <source>
        <dbReference type="Proteomes" id="UP000234240"/>
    </source>
</evidence>
<dbReference type="Proteomes" id="UP000234240">
    <property type="component" value="Unassembled WGS sequence"/>
</dbReference>
<organism evidence="1 2">
    <name type="scientific">Chimaeribacter californicus</name>
    <dbReference type="NCBI Taxonomy" id="2060067"/>
    <lineage>
        <taxon>Bacteria</taxon>
        <taxon>Pseudomonadati</taxon>
        <taxon>Pseudomonadota</taxon>
        <taxon>Gammaproteobacteria</taxon>
        <taxon>Enterobacterales</taxon>
        <taxon>Yersiniaceae</taxon>
        <taxon>Chimaeribacter</taxon>
    </lineage>
</organism>
<dbReference type="EMBL" id="PJZF01000021">
    <property type="protein sequence ID" value="PLR32394.1"/>
    <property type="molecule type" value="Genomic_DNA"/>
</dbReference>
<proteinExistence type="predicted"/>
<evidence type="ECO:0000313" key="1">
    <source>
        <dbReference type="EMBL" id="PLR32394.1"/>
    </source>
</evidence>
<accession>A0A2N5DY26</accession>
<gene>
    <name evidence="1" type="ORF">CYR55_19240</name>
</gene>
<dbReference type="AlphaFoldDB" id="A0A2N5DY26"/>
<comment type="caution">
    <text evidence="1">The sequence shown here is derived from an EMBL/GenBank/DDBJ whole genome shotgun (WGS) entry which is preliminary data.</text>
</comment>